<evidence type="ECO:0000313" key="2">
    <source>
        <dbReference type="EMBL" id="KKL43973.1"/>
    </source>
</evidence>
<keyword evidence="1" id="KW-0812">Transmembrane</keyword>
<dbReference type="Proteomes" id="UP000034400">
    <property type="component" value="Unassembled WGS sequence"/>
</dbReference>
<accession>A0ABD4B270</accession>
<feature type="transmembrane region" description="Helical" evidence="1">
    <location>
        <begin position="113"/>
        <end position="130"/>
    </location>
</feature>
<keyword evidence="1" id="KW-1133">Transmembrane helix</keyword>
<feature type="transmembrane region" description="Helical" evidence="1">
    <location>
        <begin position="50"/>
        <end position="70"/>
    </location>
</feature>
<evidence type="ECO:0008006" key="4">
    <source>
        <dbReference type="Google" id="ProtNLM"/>
    </source>
</evidence>
<evidence type="ECO:0000256" key="1">
    <source>
        <dbReference type="SAM" id="Phobius"/>
    </source>
</evidence>
<organism evidence="2 3">
    <name type="scientific">Burkholderia contaminans LMG 23361</name>
    <dbReference type="NCBI Taxonomy" id="1334628"/>
    <lineage>
        <taxon>Bacteria</taxon>
        <taxon>Pseudomonadati</taxon>
        <taxon>Pseudomonadota</taxon>
        <taxon>Betaproteobacteria</taxon>
        <taxon>Burkholderiales</taxon>
        <taxon>Burkholderiaceae</taxon>
        <taxon>Burkholderia</taxon>
        <taxon>Burkholderia cepacia complex</taxon>
    </lineage>
</organism>
<feature type="transmembrane region" description="Helical" evidence="1">
    <location>
        <begin position="15"/>
        <end position="38"/>
    </location>
</feature>
<comment type="caution">
    <text evidence="2">The sequence shown here is derived from an EMBL/GenBank/DDBJ whole genome shotgun (WGS) entry which is preliminary data.</text>
</comment>
<dbReference type="AlphaFoldDB" id="A0ABD4B270"/>
<reference evidence="2 3" key="1">
    <citation type="submission" date="2015-03" db="EMBL/GenBank/DDBJ databases">
        <title>Draft genome sequences of the Burkholderia contaminans strains LMG 23361 and FFH2055 and Burkholderia cenocepacia K56-2.</title>
        <authorList>
            <person name="Bloodworth R.A."/>
            <person name="Selin C."/>
            <person name="Lopez De Volder M.A."/>
            <person name="Degrossi J."/>
            <person name="Drevinek P."/>
            <person name="Galanternik L."/>
            <person name="Cardona S.T."/>
        </authorList>
    </citation>
    <scope>NUCLEOTIDE SEQUENCE [LARGE SCALE GENOMIC DNA]</scope>
    <source>
        <strain evidence="2 3">LMG 23361</strain>
    </source>
</reference>
<gene>
    <name evidence="2" type="ORF">WR31_01890</name>
</gene>
<evidence type="ECO:0000313" key="3">
    <source>
        <dbReference type="Proteomes" id="UP000034400"/>
    </source>
</evidence>
<feature type="transmembrane region" description="Helical" evidence="1">
    <location>
        <begin position="76"/>
        <end position="101"/>
    </location>
</feature>
<feature type="transmembrane region" description="Helical" evidence="1">
    <location>
        <begin position="150"/>
        <end position="169"/>
    </location>
</feature>
<name>A0ABD4B270_9BURK</name>
<protein>
    <recommendedName>
        <fullName evidence="4">DUF1097 domain-containing protein</fullName>
    </recommendedName>
</protein>
<keyword evidence="1" id="KW-0472">Membrane</keyword>
<proteinExistence type="predicted"/>
<dbReference type="EMBL" id="LASD01000001">
    <property type="protein sequence ID" value="KKL43973.1"/>
    <property type="molecule type" value="Genomic_DNA"/>
</dbReference>
<sequence>MPVAVAITVVVALPFGLWLGPWTIPLFPAFIVWTEYFVLGSSPQALKTIAPAYIAGVIAGTAALILSLLLDGWLDGASLIAAGDVAWIAGLFLAFIPLIWVMRFLPFTQGQGGLPYFNGITMGMATYFVGGYEEYGRLSMPDHAQPLVPLITMLPAVFAGVLGMFLGWFNIAIMTPLGRGGSDGPAKL</sequence>